<keyword evidence="6" id="KW-1185">Reference proteome</keyword>
<evidence type="ECO:0000313" key="6">
    <source>
        <dbReference type="Proteomes" id="UP001283361"/>
    </source>
</evidence>
<organism evidence="5 6">
    <name type="scientific">Elysia crispata</name>
    <name type="common">lettuce slug</name>
    <dbReference type="NCBI Taxonomy" id="231223"/>
    <lineage>
        <taxon>Eukaryota</taxon>
        <taxon>Metazoa</taxon>
        <taxon>Spiralia</taxon>
        <taxon>Lophotrochozoa</taxon>
        <taxon>Mollusca</taxon>
        <taxon>Gastropoda</taxon>
        <taxon>Heterobranchia</taxon>
        <taxon>Euthyneura</taxon>
        <taxon>Panpulmonata</taxon>
        <taxon>Sacoglossa</taxon>
        <taxon>Placobranchoidea</taxon>
        <taxon>Plakobranchidae</taxon>
        <taxon>Elysia</taxon>
    </lineage>
</organism>
<dbReference type="GO" id="GO:0005634">
    <property type="term" value="C:nucleus"/>
    <property type="evidence" value="ECO:0007669"/>
    <property type="project" value="UniProtKB-SubCell"/>
</dbReference>
<protein>
    <recommendedName>
        <fullName evidence="3">Barrier-to-autointegration factor-like protein</fullName>
    </recommendedName>
    <alternativeName>
        <fullName evidence="4">Barrier-to-autointegration factor 2</fullName>
    </alternativeName>
</protein>
<dbReference type="PANTHER" id="PTHR47507:SF6">
    <property type="entry name" value="BARRIER-TO-AUTOINTEGRATION FACTOR"/>
    <property type="match status" value="1"/>
</dbReference>
<proteinExistence type="predicted"/>
<dbReference type="PANTHER" id="PTHR47507">
    <property type="entry name" value="BARRIER TO AUTOINTEGRATION FACTOR 2"/>
    <property type="match status" value="1"/>
</dbReference>
<evidence type="ECO:0000256" key="4">
    <source>
        <dbReference type="ARBA" id="ARBA00079764"/>
    </source>
</evidence>
<gene>
    <name evidence="5" type="ORF">RRG08_042664</name>
</gene>
<dbReference type="EMBL" id="JAWDGP010007852">
    <property type="protein sequence ID" value="KAK3702676.1"/>
    <property type="molecule type" value="Genomic_DNA"/>
</dbReference>
<accession>A0AAE0XQ47</accession>
<reference evidence="5" key="1">
    <citation type="journal article" date="2023" name="G3 (Bethesda)">
        <title>A reference genome for the long-term kleptoplast-retaining sea slug Elysia crispata morphotype clarki.</title>
        <authorList>
            <person name="Eastman K.E."/>
            <person name="Pendleton A.L."/>
            <person name="Shaikh M.A."/>
            <person name="Suttiyut T."/>
            <person name="Ogas R."/>
            <person name="Tomko P."/>
            <person name="Gavelis G."/>
            <person name="Widhalm J.R."/>
            <person name="Wisecaver J.H."/>
        </authorList>
    </citation>
    <scope>NUCLEOTIDE SEQUENCE</scope>
    <source>
        <strain evidence="5">ECLA1</strain>
    </source>
</reference>
<evidence type="ECO:0000313" key="5">
    <source>
        <dbReference type="EMBL" id="KAK3702676.1"/>
    </source>
</evidence>
<keyword evidence="2" id="KW-0539">Nucleus</keyword>
<dbReference type="InterPro" id="IPR051387">
    <property type="entry name" value="BAF"/>
</dbReference>
<dbReference type="Pfam" id="PF02961">
    <property type="entry name" value="SAM_BAF"/>
    <property type="match status" value="1"/>
</dbReference>
<dbReference type="InterPro" id="IPR004122">
    <property type="entry name" value="BAF_prot"/>
</dbReference>
<dbReference type="SUPFAM" id="SSF47798">
    <property type="entry name" value="Barrier-to-autointegration factor, BAF"/>
    <property type="match status" value="1"/>
</dbReference>
<comment type="caution">
    <text evidence="5">The sequence shown here is derived from an EMBL/GenBank/DDBJ whole genome shotgun (WGS) entry which is preliminary data.</text>
</comment>
<dbReference type="GO" id="GO:0003677">
    <property type="term" value="F:DNA binding"/>
    <property type="evidence" value="ECO:0007669"/>
    <property type="project" value="InterPro"/>
</dbReference>
<dbReference type="Gene3D" id="1.10.150.40">
    <property type="entry name" value="Barrier-to-autointegration factor, BAF"/>
    <property type="match status" value="1"/>
</dbReference>
<dbReference type="FunFam" id="1.10.150.40:FF:000002">
    <property type="entry name" value="Barrier to autointegration factor 2"/>
    <property type="match status" value="1"/>
</dbReference>
<evidence type="ECO:0000256" key="3">
    <source>
        <dbReference type="ARBA" id="ARBA00074730"/>
    </source>
</evidence>
<dbReference type="SMART" id="SM01023">
    <property type="entry name" value="BAF"/>
    <property type="match status" value="1"/>
</dbReference>
<evidence type="ECO:0000256" key="1">
    <source>
        <dbReference type="ARBA" id="ARBA00004123"/>
    </source>
</evidence>
<dbReference type="Proteomes" id="UP001283361">
    <property type="component" value="Unassembled WGS sequence"/>
</dbReference>
<dbReference type="GO" id="GO:0000793">
    <property type="term" value="C:condensed chromosome"/>
    <property type="evidence" value="ECO:0007669"/>
    <property type="project" value="TreeGrafter"/>
</dbReference>
<evidence type="ECO:0000256" key="2">
    <source>
        <dbReference type="ARBA" id="ARBA00023242"/>
    </source>
</evidence>
<sequence length="90" mass="10315">MSSTSKKHRNFVTEPMGEKLVTELAGIGEVLGKRLTEANYDKAYTVLGQFLLFKKEEELFKEWLKDTCGANAKQQNDCCQCIKEWCDSFL</sequence>
<comment type="subcellular location">
    <subcellularLocation>
        <location evidence="1">Nucleus</location>
    </subcellularLocation>
</comment>
<dbReference type="GO" id="GO:0051276">
    <property type="term" value="P:chromosome organization"/>
    <property type="evidence" value="ECO:0007669"/>
    <property type="project" value="TreeGrafter"/>
</dbReference>
<dbReference type="AlphaFoldDB" id="A0AAE0XQ47"/>
<dbReference type="InterPro" id="IPR036617">
    <property type="entry name" value="BAF_sf"/>
</dbReference>
<name>A0AAE0XQ47_9GAST</name>